<organism evidence="2 3">
    <name type="scientific">Neolewinella aurantiaca</name>
    <dbReference type="NCBI Taxonomy" id="2602767"/>
    <lineage>
        <taxon>Bacteria</taxon>
        <taxon>Pseudomonadati</taxon>
        <taxon>Bacteroidota</taxon>
        <taxon>Saprospiria</taxon>
        <taxon>Saprospirales</taxon>
        <taxon>Lewinellaceae</taxon>
        <taxon>Neolewinella</taxon>
    </lineage>
</organism>
<dbReference type="OrthoDB" id="1495201at2"/>
<evidence type="ECO:0000256" key="1">
    <source>
        <dbReference type="SAM" id="SignalP"/>
    </source>
</evidence>
<evidence type="ECO:0000313" key="2">
    <source>
        <dbReference type="EMBL" id="TXF90643.1"/>
    </source>
</evidence>
<evidence type="ECO:0000313" key="3">
    <source>
        <dbReference type="Proteomes" id="UP000321907"/>
    </source>
</evidence>
<keyword evidence="1" id="KW-0732">Signal</keyword>
<dbReference type="AlphaFoldDB" id="A0A5C7FL04"/>
<comment type="caution">
    <text evidence="2">The sequence shown here is derived from an EMBL/GenBank/DDBJ whole genome shotgun (WGS) entry which is preliminary data.</text>
</comment>
<dbReference type="EMBL" id="VOXD01000006">
    <property type="protein sequence ID" value="TXF90643.1"/>
    <property type="molecule type" value="Genomic_DNA"/>
</dbReference>
<sequence length="152" mass="17748">MTRFRILLTSFIFLLVFSLSAQGSLDGSWEGFMTVGGIYSNEQLPMQLYLTSEGRKVKGRSYVQLPDGSTLRMDLEGYRYKDLSISLTETSFAGDVTNDIMPEFNRQYQIVFKPDLWDPHLRGYWQEETDEAFLPKRRRGRMRLTRQKKKGV</sequence>
<feature type="chain" id="PRO_5022923623" evidence="1">
    <location>
        <begin position="22"/>
        <end position="152"/>
    </location>
</feature>
<gene>
    <name evidence="2" type="ORF">FUA23_05990</name>
</gene>
<accession>A0A5C7FL04</accession>
<keyword evidence="3" id="KW-1185">Reference proteome</keyword>
<dbReference type="RefSeq" id="WP_147929815.1">
    <property type="nucleotide sequence ID" value="NZ_VOXD01000006.1"/>
</dbReference>
<feature type="signal peptide" evidence="1">
    <location>
        <begin position="1"/>
        <end position="21"/>
    </location>
</feature>
<reference evidence="2 3" key="1">
    <citation type="submission" date="2019-08" db="EMBL/GenBank/DDBJ databases">
        <title>Lewinella sp. strain SSH13 Genome sequencing and assembly.</title>
        <authorList>
            <person name="Kim I."/>
        </authorList>
    </citation>
    <scope>NUCLEOTIDE SEQUENCE [LARGE SCALE GENOMIC DNA]</scope>
    <source>
        <strain evidence="2 3">SSH13</strain>
    </source>
</reference>
<dbReference type="Proteomes" id="UP000321907">
    <property type="component" value="Unassembled WGS sequence"/>
</dbReference>
<name>A0A5C7FL04_9BACT</name>
<protein>
    <submittedName>
        <fullName evidence="2">Uncharacterized protein</fullName>
    </submittedName>
</protein>
<proteinExistence type="predicted"/>